<feature type="transmembrane region" description="Helical" evidence="1">
    <location>
        <begin position="32"/>
        <end position="50"/>
    </location>
</feature>
<keyword evidence="1" id="KW-0812">Transmembrane</keyword>
<feature type="transmembrane region" description="Helical" evidence="1">
    <location>
        <begin position="7"/>
        <end position="26"/>
    </location>
</feature>
<proteinExistence type="predicted"/>
<evidence type="ECO:0000313" key="2">
    <source>
        <dbReference type="EMBL" id="GAF72837.1"/>
    </source>
</evidence>
<reference evidence="2" key="1">
    <citation type="journal article" date="2014" name="Front. Microbiol.">
        <title>High frequency of phylogenetically diverse reductive dehalogenase-homologous genes in deep subseafloor sedimentary metagenomes.</title>
        <authorList>
            <person name="Kawai M."/>
            <person name="Futagami T."/>
            <person name="Toyoda A."/>
            <person name="Takaki Y."/>
            <person name="Nishi S."/>
            <person name="Hori S."/>
            <person name="Arai W."/>
            <person name="Tsubouchi T."/>
            <person name="Morono Y."/>
            <person name="Uchiyama I."/>
            <person name="Ito T."/>
            <person name="Fujiyama A."/>
            <person name="Inagaki F."/>
            <person name="Takami H."/>
        </authorList>
    </citation>
    <scope>NUCLEOTIDE SEQUENCE</scope>
    <source>
        <strain evidence="2">Expedition CK06-06</strain>
    </source>
</reference>
<feature type="non-terminal residue" evidence="2">
    <location>
        <position position="99"/>
    </location>
</feature>
<protein>
    <submittedName>
        <fullName evidence="2">Uncharacterized protein</fullName>
    </submittedName>
</protein>
<gene>
    <name evidence="2" type="ORF">S01H1_17533</name>
</gene>
<sequence>MFGTAGGLVTLFISLLIMLPRIFFASPYLADALLETISVALVGGLISWLVEIRDREKRLRQNAIARLGAVNAVSGVLIQSLELDQILDSTLEKVVEVLG</sequence>
<evidence type="ECO:0000256" key="1">
    <source>
        <dbReference type="SAM" id="Phobius"/>
    </source>
</evidence>
<keyword evidence="1" id="KW-0472">Membrane</keyword>
<dbReference type="AlphaFoldDB" id="X0SA77"/>
<dbReference type="EMBL" id="BARS01009310">
    <property type="protein sequence ID" value="GAF72837.1"/>
    <property type="molecule type" value="Genomic_DNA"/>
</dbReference>
<name>X0SA77_9ZZZZ</name>
<comment type="caution">
    <text evidence="2">The sequence shown here is derived from an EMBL/GenBank/DDBJ whole genome shotgun (WGS) entry which is preliminary data.</text>
</comment>
<accession>X0SA77</accession>
<keyword evidence="1" id="KW-1133">Transmembrane helix</keyword>
<organism evidence="2">
    <name type="scientific">marine sediment metagenome</name>
    <dbReference type="NCBI Taxonomy" id="412755"/>
    <lineage>
        <taxon>unclassified sequences</taxon>
        <taxon>metagenomes</taxon>
        <taxon>ecological metagenomes</taxon>
    </lineage>
</organism>